<dbReference type="Gene3D" id="2.30.110.20">
    <property type="entry name" value="Hcp1-like"/>
    <property type="match status" value="1"/>
</dbReference>
<keyword evidence="3" id="KW-1185">Reference proteome</keyword>
<evidence type="ECO:0000313" key="2">
    <source>
        <dbReference type="EMBL" id="MBS0123562.1"/>
    </source>
</evidence>
<dbReference type="AlphaFoldDB" id="A0A8J7W9T0"/>
<protein>
    <submittedName>
        <fullName evidence="2">Type VI secretion system tube protein Hcp</fullName>
    </submittedName>
</protein>
<evidence type="ECO:0000313" key="3">
    <source>
        <dbReference type="Proteomes" id="UP000681356"/>
    </source>
</evidence>
<proteinExistence type="predicted"/>
<feature type="region of interest" description="Disordered" evidence="1">
    <location>
        <begin position="142"/>
        <end position="165"/>
    </location>
</feature>
<dbReference type="SUPFAM" id="SSF141452">
    <property type="entry name" value="Hcp1-like"/>
    <property type="match status" value="1"/>
</dbReference>
<dbReference type="PANTHER" id="PTHR36152:SF1">
    <property type="entry name" value="UBIQUITIN-LIKE DOMAIN-CONTAINING PROTEIN"/>
    <property type="match status" value="1"/>
</dbReference>
<dbReference type="EMBL" id="JAGTUU010000002">
    <property type="protein sequence ID" value="MBS0123562.1"/>
    <property type="molecule type" value="Genomic_DNA"/>
</dbReference>
<dbReference type="PANTHER" id="PTHR36152">
    <property type="entry name" value="CYTOPLASMIC PROTEIN-RELATED"/>
    <property type="match status" value="1"/>
</dbReference>
<name>A0A8J7W9T0_9RHOB</name>
<sequence length="165" mass="17986">MAIDCFLKLDNGIKGESQDDKHKEWIDVLSWSWGMSQSGTTHMGMGGGGGKVDVADIALTKYVDAATHDLIKRCCSGEHIKSGQLIVRKAGGSAPVDYLKIDIEDIMITSYQTGGMKDGLDRVQESLTLNFRRFEVTYTMQDAKGGPGPESQAGWEVAENKPWSA</sequence>
<accession>A0A8J7W9T0</accession>
<reference evidence="2" key="1">
    <citation type="submission" date="2021-04" db="EMBL/GenBank/DDBJ databases">
        <authorList>
            <person name="Yoon J."/>
        </authorList>
    </citation>
    <scope>NUCLEOTIDE SEQUENCE</scope>
    <source>
        <strain evidence="2">KMU-90</strain>
    </source>
</reference>
<dbReference type="Pfam" id="PF05638">
    <property type="entry name" value="T6SS_HCP"/>
    <property type="match status" value="1"/>
</dbReference>
<evidence type="ECO:0000256" key="1">
    <source>
        <dbReference type="SAM" id="MobiDB-lite"/>
    </source>
</evidence>
<dbReference type="InterPro" id="IPR053165">
    <property type="entry name" value="HSI-I_assembly_Hcp1"/>
</dbReference>
<comment type="caution">
    <text evidence="2">The sequence shown here is derived from an EMBL/GenBank/DDBJ whole genome shotgun (WGS) entry which is preliminary data.</text>
</comment>
<dbReference type="Proteomes" id="UP000681356">
    <property type="component" value="Unassembled WGS sequence"/>
</dbReference>
<organism evidence="2 3">
    <name type="scientific">Thetidibacter halocola</name>
    <dbReference type="NCBI Taxonomy" id="2827239"/>
    <lineage>
        <taxon>Bacteria</taxon>
        <taxon>Pseudomonadati</taxon>
        <taxon>Pseudomonadota</taxon>
        <taxon>Alphaproteobacteria</taxon>
        <taxon>Rhodobacterales</taxon>
        <taxon>Roseobacteraceae</taxon>
        <taxon>Thetidibacter</taxon>
    </lineage>
</organism>
<dbReference type="InterPro" id="IPR008514">
    <property type="entry name" value="T6SS_Hcp"/>
</dbReference>
<gene>
    <name evidence="2" type="ORF">KB874_05395</name>
</gene>
<dbReference type="RefSeq" id="WP_212535535.1">
    <property type="nucleotide sequence ID" value="NZ_JAGTUU010000002.1"/>
</dbReference>
<dbReference type="InterPro" id="IPR036624">
    <property type="entry name" value="Hcp1-lik_sf"/>
</dbReference>